<protein>
    <submittedName>
        <fullName evidence="1">Uncharacterized protein</fullName>
    </submittedName>
</protein>
<feature type="non-terminal residue" evidence="1">
    <location>
        <position position="111"/>
    </location>
</feature>
<organism evidence="1 2">
    <name type="scientific">Pleurodeles waltl</name>
    <name type="common">Iberian ribbed newt</name>
    <dbReference type="NCBI Taxonomy" id="8319"/>
    <lineage>
        <taxon>Eukaryota</taxon>
        <taxon>Metazoa</taxon>
        <taxon>Chordata</taxon>
        <taxon>Craniata</taxon>
        <taxon>Vertebrata</taxon>
        <taxon>Euteleostomi</taxon>
        <taxon>Amphibia</taxon>
        <taxon>Batrachia</taxon>
        <taxon>Caudata</taxon>
        <taxon>Salamandroidea</taxon>
        <taxon>Salamandridae</taxon>
        <taxon>Pleurodelinae</taxon>
        <taxon>Pleurodeles</taxon>
    </lineage>
</organism>
<gene>
    <name evidence="1" type="ORF">NDU88_002302</name>
</gene>
<reference evidence="1" key="1">
    <citation type="journal article" date="2022" name="bioRxiv">
        <title>Sequencing and chromosome-scale assembly of the giantPleurodeles waltlgenome.</title>
        <authorList>
            <person name="Brown T."/>
            <person name="Elewa A."/>
            <person name="Iarovenko S."/>
            <person name="Subramanian E."/>
            <person name="Araus A.J."/>
            <person name="Petzold A."/>
            <person name="Susuki M."/>
            <person name="Suzuki K.-i.T."/>
            <person name="Hayashi T."/>
            <person name="Toyoda A."/>
            <person name="Oliveira C."/>
            <person name="Osipova E."/>
            <person name="Leigh N.D."/>
            <person name="Simon A."/>
            <person name="Yun M.H."/>
        </authorList>
    </citation>
    <scope>NUCLEOTIDE SEQUENCE</scope>
    <source>
        <strain evidence="1">20211129_DDA</strain>
        <tissue evidence="1">Liver</tissue>
    </source>
</reference>
<accession>A0AAV7W1H4</accession>
<dbReference type="AlphaFoldDB" id="A0AAV7W1H4"/>
<dbReference type="EMBL" id="JANPWB010000002">
    <property type="protein sequence ID" value="KAJ1206909.1"/>
    <property type="molecule type" value="Genomic_DNA"/>
</dbReference>
<name>A0AAV7W1H4_PLEWA</name>
<evidence type="ECO:0000313" key="1">
    <source>
        <dbReference type="EMBL" id="KAJ1206909.1"/>
    </source>
</evidence>
<keyword evidence="2" id="KW-1185">Reference proteome</keyword>
<evidence type="ECO:0000313" key="2">
    <source>
        <dbReference type="Proteomes" id="UP001066276"/>
    </source>
</evidence>
<proteinExistence type="predicted"/>
<feature type="non-terminal residue" evidence="1">
    <location>
        <position position="1"/>
    </location>
</feature>
<sequence>QVVHLSFQFTDQSSTEEMRVFASEIRFVAFLRSCLRAISTLTSLILFSTAACEIWITRRILFMSQPAGVGSDILSPPWVALGVVHLSICACGGWRSQLFVFTHPRLSVDEC</sequence>
<comment type="caution">
    <text evidence="1">The sequence shown here is derived from an EMBL/GenBank/DDBJ whole genome shotgun (WGS) entry which is preliminary data.</text>
</comment>
<dbReference type="Proteomes" id="UP001066276">
    <property type="component" value="Chromosome 1_2"/>
</dbReference>